<accession>A0ACC3NG11</accession>
<evidence type="ECO:0000313" key="2">
    <source>
        <dbReference type="Proteomes" id="UP001281147"/>
    </source>
</evidence>
<protein>
    <submittedName>
        <fullName evidence="1">Uncharacterized protein</fullName>
    </submittedName>
</protein>
<sequence>MSSKRTGSLRSIKPMHKNNGTIDMMSLSGSINYAEANKENFVPSMADRIKQGRRSATKMYRSPPKHQQIRVPRSQSQKSAMSIDNAPPARALPLKRRQTFDDVVLQSHKRIRSYSAPRSPEPCKASGATAQIPDGLVLVHPYETIPSWTTKPPIYSLDDTGAASRSYPLNEGGAAPIVIITPRVSLPSFSVAFPFEAVSGTISNSSTLRELSSVAGSSTTVHGDAPDSGSPVATTPDDTDNIIVSSQVHENTHADDSASVELPLERETSDHGAHVLTFPSTREAPVSRSQSPGRPSRSRLDTVNEHEDVGSKDFIVVATHSSGRPLTKSPTFQPLSQASTPPERDRTLDAEDNHKTGSGPAQALETTPVKMQPCRVVKLNLNVPQAMEANAFPDATADRQFVDQVKAVLSKQSKWQKLSVARRQAGRILQLLELAKAPTPTEALFLSGDEAARYLETTRFFPGPIITKDQQPSPLQTTTRFLNEFYDDEAKVTIQDPSALQSRNNSVREVTIKQLKERFAKGEPKVPWNCLELATHEEDGLRPAFLSNEDCRLLTKLKHPSNDDQASRRGYEPGWKEVEKWALIAQGGALTEPHQDSHGYNTYITVNQGIMGFGWLSHPTAAERKEWLKNPSNFKGGRWRYAVLRPGHTVYFPSGTVHFVFRLRSAGDTLAFGGHVLRCSQIVNWVKTMRDEKRARAITNEEITVSAPAYLERVERFVKQARRMGQAEKWGGQEAITEFLRVKEEFMSMPAQR</sequence>
<evidence type="ECO:0000313" key="1">
    <source>
        <dbReference type="EMBL" id="KAK3715391.1"/>
    </source>
</evidence>
<organism evidence="1 2">
    <name type="scientific">Vermiconidia calcicola</name>
    <dbReference type="NCBI Taxonomy" id="1690605"/>
    <lineage>
        <taxon>Eukaryota</taxon>
        <taxon>Fungi</taxon>
        <taxon>Dikarya</taxon>
        <taxon>Ascomycota</taxon>
        <taxon>Pezizomycotina</taxon>
        <taxon>Dothideomycetes</taxon>
        <taxon>Dothideomycetidae</taxon>
        <taxon>Mycosphaerellales</taxon>
        <taxon>Extremaceae</taxon>
        <taxon>Vermiconidia</taxon>
    </lineage>
</organism>
<comment type="caution">
    <text evidence="1">The sequence shown here is derived from an EMBL/GenBank/DDBJ whole genome shotgun (WGS) entry which is preliminary data.</text>
</comment>
<proteinExistence type="predicted"/>
<gene>
    <name evidence="1" type="ORF">LTR37_007119</name>
</gene>
<dbReference type="EMBL" id="JAUTXU010000049">
    <property type="protein sequence ID" value="KAK3715391.1"/>
    <property type="molecule type" value="Genomic_DNA"/>
</dbReference>
<keyword evidence="2" id="KW-1185">Reference proteome</keyword>
<dbReference type="Proteomes" id="UP001281147">
    <property type="component" value="Unassembled WGS sequence"/>
</dbReference>
<name>A0ACC3NG11_9PEZI</name>
<reference evidence="1" key="1">
    <citation type="submission" date="2023-07" db="EMBL/GenBank/DDBJ databases">
        <title>Black Yeasts Isolated from many extreme environments.</title>
        <authorList>
            <person name="Coleine C."/>
            <person name="Stajich J.E."/>
            <person name="Selbmann L."/>
        </authorList>
    </citation>
    <scope>NUCLEOTIDE SEQUENCE</scope>
    <source>
        <strain evidence="1">CCFEE 5714</strain>
    </source>
</reference>